<keyword evidence="4" id="KW-0109">Calcium transport</keyword>
<evidence type="ECO:0000256" key="5">
    <source>
        <dbReference type="ARBA" id="ARBA00022673"/>
    </source>
</evidence>
<dbReference type="GO" id="GO:0005262">
    <property type="term" value="F:calcium channel activity"/>
    <property type="evidence" value="ECO:0007669"/>
    <property type="project" value="UniProtKB-KW"/>
</dbReference>
<feature type="transmembrane region" description="Helical" evidence="15">
    <location>
        <begin position="570"/>
        <end position="594"/>
    </location>
</feature>
<evidence type="ECO:0000313" key="17">
    <source>
        <dbReference type="EMBL" id="KAJ8710126.1"/>
    </source>
</evidence>
<dbReference type="PANTHER" id="PTHR10582">
    <property type="entry name" value="TRANSIENT RECEPTOR POTENTIAL ION CHANNEL PROTEIN"/>
    <property type="match status" value="1"/>
</dbReference>
<keyword evidence="7" id="KW-0677">Repeat</keyword>
<feature type="transmembrane region" description="Helical" evidence="15">
    <location>
        <begin position="492"/>
        <end position="511"/>
    </location>
</feature>
<accession>A0AAD7YBZ2</accession>
<dbReference type="InterPro" id="IPR002110">
    <property type="entry name" value="Ankyrin_rpt"/>
</dbReference>
<feature type="compositionally biased region" description="Basic residues" evidence="14">
    <location>
        <begin position="1407"/>
        <end position="1416"/>
    </location>
</feature>
<evidence type="ECO:0000256" key="13">
    <source>
        <dbReference type="PROSITE-ProRule" id="PRU00023"/>
    </source>
</evidence>
<keyword evidence="2" id="KW-0813">Transport</keyword>
<organism evidence="17 18">
    <name type="scientific">Mythimna separata</name>
    <name type="common">Oriental armyworm</name>
    <name type="synonym">Pseudaletia separata</name>
    <dbReference type="NCBI Taxonomy" id="271217"/>
    <lineage>
        <taxon>Eukaryota</taxon>
        <taxon>Metazoa</taxon>
        <taxon>Ecdysozoa</taxon>
        <taxon>Arthropoda</taxon>
        <taxon>Hexapoda</taxon>
        <taxon>Insecta</taxon>
        <taxon>Pterygota</taxon>
        <taxon>Neoptera</taxon>
        <taxon>Endopterygota</taxon>
        <taxon>Lepidoptera</taxon>
        <taxon>Glossata</taxon>
        <taxon>Ditrysia</taxon>
        <taxon>Noctuoidea</taxon>
        <taxon>Noctuidae</taxon>
        <taxon>Noctuinae</taxon>
        <taxon>Hadenini</taxon>
        <taxon>Mythimna</taxon>
    </lineage>
</organism>
<dbReference type="FunFam" id="1.10.287.70:FF:000132">
    <property type="entry name" value="OSMotic avoidance abnormal family member"/>
    <property type="match status" value="1"/>
</dbReference>
<dbReference type="PROSITE" id="PS50297">
    <property type="entry name" value="ANK_REP_REGION"/>
    <property type="match status" value="1"/>
</dbReference>
<dbReference type="SUPFAM" id="SSF48403">
    <property type="entry name" value="Ankyrin repeat"/>
    <property type="match status" value="1"/>
</dbReference>
<feature type="compositionally biased region" description="Low complexity" evidence="14">
    <location>
        <begin position="1436"/>
        <end position="1445"/>
    </location>
</feature>
<dbReference type="FunFam" id="1.25.40.20:FF:000185">
    <property type="entry name" value="OSMotic avoidance abnormal family member"/>
    <property type="match status" value="1"/>
</dbReference>
<keyword evidence="9 15" id="KW-1133">Transmembrane helix</keyword>
<evidence type="ECO:0000256" key="11">
    <source>
        <dbReference type="ARBA" id="ARBA00023136"/>
    </source>
</evidence>
<gene>
    <name evidence="17" type="ORF">PYW07_009492</name>
</gene>
<proteinExistence type="predicted"/>
<evidence type="ECO:0000256" key="15">
    <source>
        <dbReference type="SAM" id="Phobius"/>
    </source>
</evidence>
<evidence type="ECO:0000256" key="9">
    <source>
        <dbReference type="ARBA" id="ARBA00022989"/>
    </source>
</evidence>
<keyword evidence="18" id="KW-1185">Reference proteome</keyword>
<feature type="transmembrane region" description="Helical" evidence="15">
    <location>
        <begin position="703"/>
        <end position="724"/>
    </location>
</feature>
<evidence type="ECO:0000256" key="10">
    <source>
        <dbReference type="ARBA" id="ARBA00023065"/>
    </source>
</evidence>
<keyword evidence="12" id="KW-0407">Ion channel</keyword>
<dbReference type="PROSITE" id="PS50088">
    <property type="entry name" value="ANK_REPEAT"/>
    <property type="match status" value="1"/>
</dbReference>
<dbReference type="InterPro" id="IPR036770">
    <property type="entry name" value="Ankyrin_rpt-contain_sf"/>
</dbReference>
<evidence type="ECO:0000256" key="6">
    <source>
        <dbReference type="ARBA" id="ARBA00022692"/>
    </source>
</evidence>
<evidence type="ECO:0000256" key="4">
    <source>
        <dbReference type="ARBA" id="ARBA00022568"/>
    </source>
</evidence>
<dbReference type="EMBL" id="JARGEI010000023">
    <property type="protein sequence ID" value="KAJ8710126.1"/>
    <property type="molecule type" value="Genomic_DNA"/>
</dbReference>
<keyword evidence="6 15" id="KW-0812">Transmembrane</keyword>
<feature type="region of interest" description="Disordered" evidence="14">
    <location>
        <begin position="1381"/>
        <end position="1459"/>
    </location>
</feature>
<dbReference type="Pfam" id="PF00023">
    <property type="entry name" value="Ank"/>
    <property type="match status" value="1"/>
</dbReference>
<dbReference type="Pfam" id="PF00520">
    <property type="entry name" value="Ion_trans"/>
    <property type="match status" value="1"/>
</dbReference>
<dbReference type="InterPro" id="IPR005821">
    <property type="entry name" value="Ion_trans_dom"/>
</dbReference>
<dbReference type="Proteomes" id="UP001231518">
    <property type="component" value="Chromosome 23"/>
</dbReference>
<evidence type="ECO:0000313" key="18">
    <source>
        <dbReference type="Proteomes" id="UP001231518"/>
    </source>
</evidence>
<keyword evidence="8" id="KW-0106">Calcium</keyword>
<dbReference type="Gene3D" id="1.10.287.70">
    <property type="match status" value="1"/>
</dbReference>
<feature type="transmembrane region" description="Helical" evidence="15">
    <location>
        <begin position="636"/>
        <end position="657"/>
    </location>
</feature>
<keyword evidence="5" id="KW-0107">Calcium channel</keyword>
<dbReference type="Gene3D" id="1.25.40.20">
    <property type="entry name" value="Ankyrin repeat-containing domain"/>
    <property type="match status" value="1"/>
</dbReference>
<comment type="caution">
    <text evidence="17">The sequence shown here is derived from an EMBL/GenBank/DDBJ whole genome shotgun (WGS) entry which is preliminary data.</text>
</comment>
<dbReference type="GO" id="GO:0098703">
    <property type="term" value="P:calcium ion import across plasma membrane"/>
    <property type="evidence" value="ECO:0007669"/>
    <property type="project" value="TreeGrafter"/>
</dbReference>
<feature type="transmembrane region" description="Helical" evidence="15">
    <location>
        <begin position="531"/>
        <end position="558"/>
    </location>
</feature>
<evidence type="ECO:0000256" key="14">
    <source>
        <dbReference type="SAM" id="MobiDB-lite"/>
    </source>
</evidence>
<evidence type="ECO:0000256" key="2">
    <source>
        <dbReference type="ARBA" id="ARBA00022448"/>
    </source>
</evidence>
<dbReference type="InterPro" id="IPR024862">
    <property type="entry name" value="TRPV"/>
</dbReference>
<reference evidence="17" key="1">
    <citation type="submission" date="2023-03" db="EMBL/GenBank/DDBJ databases">
        <title>Chromosome-level genomes of two armyworms, Mythimna separata and Mythimna loreyi, provide insights into the biosynthesis and reception of sex pheromones.</title>
        <authorList>
            <person name="Zhao H."/>
        </authorList>
    </citation>
    <scope>NUCLEOTIDE SEQUENCE</scope>
    <source>
        <strain evidence="17">BeijingLab</strain>
        <tissue evidence="17">Pupa</tissue>
    </source>
</reference>
<protein>
    <recommendedName>
        <fullName evidence="16">Ion transport domain-containing protein</fullName>
    </recommendedName>
</protein>
<keyword evidence="11 15" id="KW-0472">Membrane</keyword>
<feature type="repeat" description="ANK" evidence="13">
    <location>
        <begin position="157"/>
        <end position="189"/>
    </location>
</feature>
<dbReference type="GO" id="GO:0005886">
    <property type="term" value="C:plasma membrane"/>
    <property type="evidence" value="ECO:0007669"/>
    <property type="project" value="UniProtKB-SubCell"/>
</dbReference>
<comment type="subcellular location">
    <subcellularLocation>
        <location evidence="1">Cell membrane</location>
        <topology evidence="1">Multi-pass membrane protein</topology>
    </subcellularLocation>
</comment>
<evidence type="ECO:0000256" key="1">
    <source>
        <dbReference type="ARBA" id="ARBA00004651"/>
    </source>
</evidence>
<evidence type="ECO:0000259" key="16">
    <source>
        <dbReference type="Pfam" id="PF00520"/>
    </source>
</evidence>
<feature type="domain" description="Ion transport" evidence="16">
    <location>
        <begin position="619"/>
        <end position="734"/>
    </location>
</feature>
<dbReference type="GO" id="GO:0034703">
    <property type="term" value="C:cation channel complex"/>
    <property type="evidence" value="ECO:0007669"/>
    <property type="project" value="UniProtKB-ARBA"/>
</dbReference>
<dbReference type="SMART" id="SM00248">
    <property type="entry name" value="ANK"/>
    <property type="match status" value="4"/>
</dbReference>
<sequence>MGEALSKLLSARGVQAGGSVLDRVISQPSSEDHTVLYKLADYKKGGLLLEAYTKGGMLAAEKLIRDEFAAYMYAGGRGRVINRAEYLRWKFRDQEQVVLPIEASLSPHDPLAKWEDHTACWQMCYRGALGESLLHVLIICDTKVRLVYIDILLDFFPWASSLHLAIAYSNNELVQDLVEAGADVNQRAIGSFFLPRDQQRVPPARQTNYEGLAYLGEYPLAWAACCANEGVYNLLCDSGADPDAQDSFGNMILHMVVVCDKLDMFGYALRHPKVPASNGRMNLAGFTPLTLACQLGRASVFREMLELSAKEFWRYSNITCSAYPLNALDTLLPDGRTNWNSALFIILNGTKQEHLNMLDGGIIQRLLEEKWKTFARNKFLKRLLILMLHLLLLSLSVYLRHSSAEADLHPDWGLEIADARSGIRLASELGTLASTLCYIILQQGDELKNQGLVAYFKQLIHEPAKFIFLSSNLLLLACIPARLMRLQLLEEALLIFLLPGFWFLLMFFAGAVKLTGPFVTMIYSMITGDMFTFGIIYCIVCVTMIAVKLTGPFVTMIYSMITGDMFTFGIIYCIVCVTMIAVKLTGPFVTMIYSMITGDMFTFGIIYCIVCVTMIAVKLTGPFVTMIYSMITGDMFTFGIIYSIVLFGFSQSFYFLYKGFPNVQSTLFSSYPSTWMALFQITLGDYSYTDLSMTTYPNLSKTVFAIFMVFVPILLLNMLIAMMGNTYAHVIEQSEKEWVKQWAKIVVSLERSVAQEDAHKYLQEYSIGLGPSDDPRYEVRAVMVIKSAAKTRAKQRKGALTNWKRVGKVTIAELRRRGISGEELRRLMWGRVSISTPTKAPLGRRTAAPPPDCVTSASGALVPQVGSEGGGVAPALSSALNVMAFTQEMNLGATGPTGQEHKQPTPDLLVGGKTQPLPTSVVTTQPLIQTPNQLSVPSSFPQNKNSLETSVTGTMPVTPISAIPTTAQMPVTGGQMVMGTQVSYSGVQAPLPGSQMPLQRGQMPYASGQMPLPGGQMPYASSQMPLPGGQMPYAGSQMPLPGGQMPLPGSQMPLPGGQIPYTGGQMPLPGGQMPLGGTQMPLPGSQIPYSGAQMPLPGGQMAYTGAQMPLPGGPVPYTGAQMPITGGQMPMVSGQMQVSGGQMPVMQGAMVYGQPGMMYPIYGQMYGPGMQQMIEIQIQKPVSDEVFRDYLFELIKLAEEASPDQSELKALAEKAADLDDVPEIDINVSLAARSARRVVAGAVSGLFGVAADAPANTDTAWKRERNENSDSDPISARRVVAGAVSGLFGVAADAPANTDTAWKRERNENSDSDPISARRVVAGAVSGLFGVAADAPANTDTAWKRERNENSDSDPISARRVVAGAVSGLFGVAADAPANTDTAWKRERNENSDSDPISESVLLGRASRARRARSASRRAAPPPPHLYVPARSMYLVASESSAVESDVPWEEHPSSGNNS</sequence>
<evidence type="ECO:0000256" key="3">
    <source>
        <dbReference type="ARBA" id="ARBA00022475"/>
    </source>
</evidence>
<dbReference type="PANTHER" id="PTHR10582:SF2">
    <property type="entry name" value="INACTIVE"/>
    <property type="match status" value="1"/>
</dbReference>
<feature type="transmembrane region" description="Helical" evidence="15">
    <location>
        <begin position="600"/>
        <end position="624"/>
    </location>
</feature>
<name>A0AAD7YBZ2_MYTSE</name>
<evidence type="ECO:0000256" key="8">
    <source>
        <dbReference type="ARBA" id="ARBA00022837"/>
    </source>
</evidence>
<keyword evidence="3" id="KW-1003">Cell membrane</keyword>
<keyword evidence="13" id="KW-0040">ANK repeat</keyword>
<evidence type="ECO:0000256" key="12">
    <source>
        <dbReference type="ARBA" id="ARBA00023303"/>
    </source>
</evidence>
<evidence type="ECO:0000256" key="7">
    <source>
        <dbReference type="ARBA" id="ARBA00022737"/>
    </source>
</evidence>
<keyword evidence="10" id="KW-0406">Ion transport</keyword>